<keyword evidence="3 5" id="KW-0472">Membrane</keyword>
<dbReference type="GO" id="GO:0004180">
    <property type="term" value="F:carboxypeptidase activity"/>
    <property type="evidence" value="ECO:0007669"/>
    <property type="project" value="UniProtKB-KW"/>
</dbReference>
<comment type="caution">
    <text evidence="8">The sequence shown here is derived from an EMBL/GenBank/DDBJ whole genome shotgun (WGS) entry which is preliminary data.</text>
</comment>
<keyword evidence="8" id="KW-0131">Cell cycle</keyword>
<protein>
    <submittedName>
        <fullName evidence="8">Cell division protein FtsI/penicillin-binding protein 2</fullName>
    </submittedName>
</protein>
<dbReference type="InterPro" id="IPR001460">
    <property type="entry name" value="PCN-bd_Tpept"/>
</dbReference>
<dbReference type="GO" id="GO:0051301">
    <property type="term" value="P:cell division"/>
    <property type="evidence" value="ECO:0007669"/>
    <property type="project" value="UniProtKB-KW"/>
</dbReference>
<dbReference type="EMBL" id="JAUSVL010000001">
    <property type="protein sequence ID" value="MDQ0288142.1"/>
    <property type="molecule type" value="Genomic_DNA"/>
</dbReference>
<dbReference type="Gene3D" id="3.30.450.330">
    <property type="match status" value="1"/>
</dbReference>
<evidence type="ECO:0000256" key="3">
    <source>
        <dbReference type="ARBA" id="ARBA00023136"/>
    </source>
</evidence>
<evidence type="ECO:0000313" key="8">
    <source>
        <dbReference type="EMBL" id="MDQ0288142.1"/>
    </source>
</evidence>
<dbReference type="InterPro" id="IPR005311">
    <property type="entry name" value="PBP_dimer"/>
</dbReference>
<accession>A0AAE3VCT7</accession>
<feature type="compositionally biased region" description="Polar residues" evidence="4">
    <location>
        <begin position="759"/>
        <end position="772"/>
    </location>
</feature>
<feature type="region of interest" description="Disordered" evidence="4">
    <location>
        <begin position="759"/>
        <end position="794"/>
    </location>
</feature>
<gene>
    <name evidence="8" type="ORF">J3R75_000249</name>
</gene>
<dbReference type="GO" id="GO:0008658">
    <property type="term" value="F:penicillin binding"/>
    <property type="evidence" value="ECO:0007669"/>
    <property type="project" value="InterPro"/>
</dbReference>
<keyword evidence="9" id="KW-1185">Reference proteome</keyword>
<name>A0AAE3VCT7_9BACT</name>
<keyword evidence="5" id="KW-0812">Transmembrane</keyword>
<keyword evidence="2" id="KW-0121">Carboxypeptidase</keyword>
<sequence length="794" mass="86778">MIKANITKIWIALRRATRVVAADTPGAPASLPLSVPENANQGAAATPGARAASTPIAPRTLTHALPRHWRRLSKLLRLSWSFLHATYDRNTCCYDDDEHFHYRSRFFLVAVVIIAAFLGLAHHLFGLQIKRNAELTQKAESIYTGRQTQNGQRGRIYDVAGNLLAGNIVTKTLYAEPLRFKKGTRPAIISLLAQELNAPPTPLARKLYEAATTDFQYFVESCVGPATAAAISEKRLPGVFITAAAPPAVPDSYQISIKPRQIPPERRGEVVAFLAQKLNVLPVALEAGIDKALNRSREIVVQQHVDISTATRLQQTIREKRYHGLRLSDAAYRSYPGEALMANLIGFMDYNDRGVSGIEEMMDKWLQPRKGEVIFERIAPGRKRPNGKEIIIPAENGADIYLTTFAPIQQIMEEELSSLVQDYQPLRAYAIMTDPRTGAIMGIAHYPSFNPNDRSTMADPMAVQLHALTLGFEPGSIMKGPSIACALNAGVCRLDSVYYCERGYWIYGGRSLKDSSGSRYEDISVAEIVKKSSNIGTAKIALDLGEGGLYQGLSSFGFGRRTGVGFYPAQGDPITFAKEASGSLRPLENWDKLSVTRFPIGQGVLTTPLQMLEAYNVLANSGVMMQLYVVDRIVKGNVITHHVPRIKSRPIMPEAAREITKAMALVTEAGGTGTKAAVEGFTVAGKTGTAQKWIPASEGVKGHYSHSEYVASFIGFVPAEAPAFTLIVVADTPKNRTYGGTVCGPTFSRIAERTLSLLQISPQSSDTTTAQQQRREGANDATAKTQQPAERDQF</sequence>
<dbReference type="InterPro" id="IPR012338">
    <property type="entry name" value="Beta-lactam/transpept-like"/>
</dbReference>
<feature type="transmembrane region" description="Helical" evidence="5">
    <location>
        <begin position="106"/>
        <end position="125"/>
    </location>
</feature>
<dbReference type="InterPro" id="IPR036138">
    <property type="entry name" value="PBP_dimer_sf"/>
</dbReference>
<dbReference type="SUPFAM" id="SSF56519">
    <property type="entry name" value="Penicillin binding protein dimerisation domain"/>
    <property type="match status" value="2"/>
</dbReference>
<dbReference type="SUPFAM" id="SSF56601">
    <property type="entry name" value="beta-lactamase/transpeptidase-like"/>
    <property type="match status" value="1"/>
</dbReference>
<evidence type="ECO:0000313" key="9">
    <source>
        <dbReference type="Proteomes" id="UP001238163"/>
    </source>
</evidence>
<dbReference type="PANTHER" id="PTHR30627:SF1">
    <property type="entry name" value="PEPTIDOGLYCAN D,D-TRANSPEPTIDASE FTSI"/>
    <property type="match status" value="1"/>
</dbReference>
<dbReference type="RefSeq" id="WP_307259365.1">
    <property type="nucleotide sequence ID" value="NZ_JAUSVL010000001.1"/>
</dbReference>
<dbReference type="GO" id="GO:0071555">
    <property type="term" value="P:cell wall organization"/>
    <property type="evidence" value="ECO:0007669"/>
    <property type="project" value="TreeGrafter"/>
</dbReference>
<evidence type="ECO:0000256" key="4">
    <source>
        <dbReference type="SAM" id="MobiDB-lite"/>
    </source>
</evidence>
<feature type="domain" description="Penicillin-binding protein dimerisation" evidence="7">
    <location>
        <begin position="149"/>
        <end position="382"/>
    </location>
</feature>
<evidence type="ECO:0000256" key="2">
    <source>
        <dbReference type="ARBA" id="ARBA00022645"/>
    </source>
</evidence>
<keyword evidence="8" id="KW-0132">Cell division</keyword>
<dbReference type="AlphaFoldDB" id="A0AAE3VCT7"/>
<reference evidence="8" key="1">
    <citation type="submission" date="2023-07" db="EMBL/GenBank/DDBJ databases">
        <title>Genomic Encyclopedia of Type Strains, Phase IV (KMG-IV): sequencing the most valuable type-strain genomes for metagenomic binning, comparative biology and taxonomic classification.</title>
        <authorList>
            <person name="Goeker M."/>
        </authorList>
    </citation>
    <scope>NUCLEOTIDE SEQUENCE</scope>
    <source>
        <strain evidence="8">DSM 24202</strain>
    </source>
</reference>
<comment type="subcellular location">
    <subcellularLocation>
        <location evidence="1">Membrane</location>
    </subcellularLocation>
</comment>
<keyword evidence="2" id="KW-0378">Hydrolase</keyword>
<dbReference type="Gene3D" id="3.90.1310.10">
    <property type="entry name" value="Penicillin-binding protein 2a (Domain 2)"/>
    <property type="match status" value="2"/>
</dbReference>
<proteinExistence type="predicted"/>
<evidence type="ECO:0000259" key="6">
    <source>
        <dbReference type="Pfam" id="PF00905"/>
    </source>
</evidence>
<dbReference type="Pfam" id="PF03717">
    <property type="entry name" value="PBP_dimer"/>
    <property type="match status" value="1"/>
</dbReference>
<feature type="domain" description="Penicillin-binding protein transpeptidase" evidence="6">
    <location>
        <begin position="429"/>
        <end position="751"/>
    </location>
</feature>
<dbReference type="Gene3D" id="3.40.710.10">
    <property type="entry name" value="DD-peptidase/beta-lactamase superfamily"/>
    <property type="match status" value="1"/>
</dbReference>
<dbReference type="PANTHER" id="PTHR30627">
    <property type="entry name" value="PEPTIDOGLYCAN D,D-TRANSPEPTIDASE"/>
    <property type="match status" value="1"/>
</dbReference>
<evidence type="ECO:0000256" key="5">
    <source>
        <dbReference type="SAM" id="Phobius"/>
    </source>
</evidence>
<evidence type="ECO:0000259" key="7">
    <source>
        <dbReference type="Pfam" id="PF03717"/>
    </source>
</evidence>
<dbReference type="Pfam" id="PF00905">
    <property type="entry name" value="Transpeptidase"/>
    <property type="match status" value="1"/>
</dbReference>
<organism evidence="8 9">
    <name type="scientific">Oligosphaera ethanolica</name>
    <dbReference type="NCBI Taxonomy" id="760260"/>
    <lineage>
        <taxon>Bacteria</taxon>
        <taxon>Pseudomonadati</taxon>
        <taxon>Lentisphaerota</taxon>
        <taxon>Oligosphaeria</taxon>
        <taxon>Oligosphaerales</taxon>
        <taxon>Oligosphaeraceae</taxon>
        <taxon>Oligosphaera</taxon>
    </lineage>
</organism>
<keyword evidence="2" id="KW-0645">Protease</keyword>
<dbReference type="InterPro" id="IPR050515">
    <property type="entry name" value="Beta-lactam/transpept"/>
</dbReference>
<dbReference type="GO" id="GO:0005886">
    <property type="term" value="C:plasma membrane"/>
    <property type="evidence" value="ECO:0007669"/>
    <property type="project" value="TreeGrafter"/>
</dbReference>
<dbReference type="Proteomes" id="UP001238163">
    <property type="component" value="Unassembled WGS sequence"/>
</dbReference>
<keyword evidence="5" id="KW-1133">Transmembrane helix</keyword>
<evidence type="ECO:0000256" key="1">
    <source>
        <dbReference type="ARBA" id="ARBA00004370"/>
    </source>
</evidence>